<dbReference type="InterPro" id="IPR001977">
    <property type="entry name" value="Depp_CoAkinase"/>
</dbReference>
<comment type="pathway">
    <text evidence="17">Cofactor biosynthesis; coenzyme A biosynthesis; CoA from (R)-pantothenate: step 4/5.</text>
</comment>
<evidence type="ECO:0000256" key="18">
    <source>
        <dbReference type="ARBA" id="ARBA00060696"/>
    </source>
</evidence>
<dbReference type="OrthoDB" id="330671at2759"/>
<keyword evidence="7 23" id="KW-0808">Transferase</keyword>
<evidence type="ECO:0000256" key="20">
    <source>
        <dbReference type="ARBA" id="ARBA00066359"/>
    </source>
</evidence>
<keyword evidence="8 23" id="KW-0548">Nucleotidyltransferase</keyword>
<evidence type="ECO:0000256" key="14">
    <source>
        <dbReference type="ARBA" id="ARBA00051310"/>
    </source>
</evidence>
<organism evidence="23 24">
    <name type="scientific">Mytilus galloprovincialis</name>
    <name type="common">Mediterranean mussel</name>
    <dbReference type="NCBI Taxonomy" id="29158"/>
    <lineage>
        <taxon>Eukaryota</taxon>
        <taxon>Metazoa</taxon>
        <taxon>Spiralia</taxon>
        <taxon>Lophotrochozoa</taxon>
        <taxon>Mollusca</taxon>
        <taxon>Bivalvia</taxon>
        <taxon>Autobranchia</taxon>
        <taxon>Pteriomorphia</taxon>
        <taxon>Mytilida</taxon>
        <taxon>Mytiloidea</taxon>
        <taxon>Mytilidae</taxon>
        <taxon>Mytilinae</taxon>
        <taxon>Mytilus</taxon>
    </lineage>
</organism>
<evidence type="ECO:0000256" key="4">
    <source>
        <dbReference type="ARBA" id="ARBA00012392"/>
    </source>
</evidence>
<evidence type="ECO:0000256" key="3">
    <source>
        <dbReference type="ARBA" id="ARBA00011245"/>
    </source>
</evidence>
<evidence type="ECO:0000256" key="8">
    <source>
        <dbReference type="ARBA" id="ARBA00022695"/>
    </source>
</evidence>
<dbReference type="NCBIfam" id="TIGR00152">
    <property type="entry name" value="dephospho-CoA kinase"/>
    <property type="match status" value="1"/>
</dbReference>
<dbReference type="PROSITE" id="PS51219">
    <property type="entry name" value="DPCK"/>
    <property type="match status" value="1"/>
</dbReference>
<dbReference type="CDD" id="cd02164">
    <property type="entry name" value="PPAT_CoAS"/>
    <property type="match status" value="1"/>
</dbReference>
<keyword evidence="13" id="KW-0511">Multifunctional enzyme</keyword>
<evidence type="ECO:0000256" key="2">
    <source>
        <dbReference type="ARBA" id="ARBA00004496"/>
    </source>
</evidence>
<dbReference type="SUPFAM" id="SSF52374">
    <property type="entry name" value="Nucleotidylyl transferase"/>
    <property type="match status" value="1"/>
</dbReference>
<evidence type="ECO:0000313" key="24">
    <source>
        <dbReference type="Proteomes" id="UP000596742"/>
    </source>
</evidence>
<dbReference type="Gene3D" id="3.40.50.620">
    <property type="entry name" value="HUPs"/>
    <property type="match status" value="1"/>
</dbReference>
<dbReference type="Proteomes" id="UP000596742">
    <property type="component" value="Unassembled WGS sequence"/>
</dbReference>
<evidence type="ECO:0000256" key="21">
    <source>
        <dbReference type="ARBA" id="ARBA00067394"/>
    </source>
</evidence>
<comment type="similarity">
    <text evidence="19">In the central section; belongs to the eukaryotic CoaD family.</text>
</comment>
<comment type="pathway">
    <text evidence="18">Cofactor biosynthesis; coenzyme A biosynthesis; CoA from (R)-pantothenate: step 5/5.</text>
</comment>
<dbReference type="GO" id="GO:0015937">
    <property type="term" value="P:coenzyme A biosynthetic process"/>
    <property type="evidence" value="ECO:0007669"/>
    <property type="project" value="InterPro"/>
</dbReference>
<evidence type="ECO:0000256" key="17">
    <source>
        <dbReference type="ARBA" id="ARBA00060565"/>
    </source>
</evidence>
<dbReference type="InterPro" id="IPR004821">
    <property type="entry name" value="Cyt_trans-like"/>
</dbReference>
<evidence type="ECO:0000256" key="13">
    <source>
        <dbReference type="ARBA" id="ARBA00023268"/>
    </source>
</evidence>
<comment type="caution">
    <text evidence="23">The sequence shown here is derived from an EMBL/GenBank/DDBJ whole genome shotgun (WGS) entry which is preliminary data.</text>
</comment>
<dbReference type="Pfam" id="PF01467">
    <property type="entry name" value="CTP_transf_like"/>
    <property type="match status" value="1"/>
</dbReference>
<keyword evidence="6" id="KW-0597">Phosphoprotein</keyword>
<evidence type="ECO:0000256" key="15">
    <source>
        <dbReference type="ARBA" id="ARBA00051912"/>
    </source>
</evidence>
<dbReference type="GO" id="GO:0004140">
    <property type="term" value="F:dephospho-CoA kinase activity"/>
    <property type="evidence" value="ECO:0007669"/>
    <property type="project" value="UniProtKB-EC"/>
</dbReference>
<dbReference type="GO" id="GO:0005759">
    <property type="term" value="C:mitochondrial matrix"/>
    <property type="evidence" value="ECO:0007669"/>
    <property type="project" value="UniProtKB-SubCell"/>
</dbReference>
<keyword evidence="5" id="KW-0963">Cytoplasm</keyword>
<dbReference type="InterPro" id="IPR027417">
    <property type="entry name" value="P-loop_NTPase"/>
</dbReference>
<evidence type="ECO:0000256" key="12">
    <source>
        <dbReference type="ARBA" id="ARBA00023128"/>
    </source>
</evidence>
<evidence type="ECO:0000256" key="5">
    <source>
        <dbReference type="ARBA" id="ARBA00022490"/>
    </source>
</evidence>
<evidence type="ECO:0000313" key="23">
    <source>
        <dbReference type="EMBL" id="VDI78606.1"/>
    </source>
</evidence>
<dbReference type="EC" id="2.7.7.3" evidence="4"/>
<dbReference type="AlphaFoldDB" id="A0A8B6HG37"/>
<evidence type="ECO:0000256" key="9">
    <source>
        <dbReference type="ARBA" id="ARBA00022741"/>
    </source>
</evidence>
<dbReference type="EC" id="2.7.1.24" evidence="20"/>
<keyword evidence="9" id="KW-0547">Nucleotide-binding</keyword>
<accession>A0A8B6HG37</accession>
<dbReference type="Gene3D" id="3.40.50.300">
    <property type="entry name" value="P-loop containing nucleotide triphosphate hydrolases"/>
    <property type="match status" value="1"/>
</dbReference>
<dbReference type="FunFam" id="3.40.50.620:FF:000089">
    <property type="entry name" value="Bifunctional coenzyme A synthase"/>
    <property type="match status" value="1"/>
</dbReference>
<evidence type="ECO:0000256" key="11">
    <source>
        <dbReference type="ARBA" id="ARBA00022840"/>
    </source>
</evidence>
<gene>
    <name evidence="23" type="ORF">MGAL_10B049427</name>
</gene>
<name>A0A8B6HG37_MYTGA</name>
<dbReference type="PANTHER" id="PTHR10695:SF46">
    <property type="entry name" value="BIFUNCTIONAL COENZYME A SYNTHASE-RELATED"/>
    <property type="match status" value="1"/>
</dbReference>
<protein>
    <recommendedName>
        <fullName evidence="21">Bifunctional coenzyme A synthase</fullName>
        <ecNumber evidence="20">2.7.1.24</ecNumber>
        <ecNumber evidence="4">2.7.7.3</ecNumber>
    </recommendedName>
</protein>
<evidence type="ECO:0000256" key="6">
    <source>
        <dbReference type="ARBA" id="ARBA00022553"/>
    </source>
</evidence>
<evidence type="ECO:0000256" key="1">
    <source>
        <dbReference type="ARBA" id="ARBA00004305"/>
    </source>
</evidence>
<comment type="subunit">
    <text evidence="3">Monomer.</text>
</comment>
<dbReference type="HAMAP" id="MF_00376">
    <property type="entry name" value="Dephospho_CoA_kinase"/>
    <property type="match status" value="1"/>
</dbReference>
<reference evidence="23" key="1">
    <citation type="submission" date="2018-11" db="EMBL/GenBank/DDBJ databases">
        <authorList>
            <person name="Alioto T."/>
            <person name="Alioto T."/>
        </authorList>
    </citation>
    <scope>NUCLEOTIDE SEQUENCE</scope>
</reference>
<dbReference type="NCBIfam" id="TIGR00125">
    <property type="entry name" value="cyt_tran_rel"/>
    <property type="match status" value="1"/>
</dbReference>
<comment type="function">
    <text evidence="16">Bifunctional enzyme that catalyzes the fourth and fifth sequential steps of CoA biosynthetic pathway. The fourth reaction is catalyzed by the phosphopantetheine adenylyltransferase, coded by the coaD domain; the fifth reaction is catalyzed by the dephospho-CoA kinase, coded by the coaE domain. May act as a point of CoA biosynthesis regulation.</text>
</comment>
<dbReference type="EMBL" id="UYJE01009990">
    <property type="protein sequence ID" value="VDI78606.1"/>
    <property type="molecule type" value="Genomic_DNA"/>
</dbReference>
<sequence length="535" mass="59940">MYKTGLLILTRPLPALKSAVQSVLEEAATVVSNTLYVHIQPSSSSHTFKIRNVPCSKDFRCLMTHLYSSSASLCNNLDVRILLNNVSNLPLERNLKFDLKRPCDIVLIDNQLIADEFQNRSESLANLMKDGLKGPAKVHTLNMPADSQSSMIEDDKVESFDNVVLGGTFDRLHAGHKIMLSEACFLAERQITVGVTDENMNQKKTLCELITPTEKRIEGVLDFLQDIKPCIEHKVVAINDMFGPTISDPHLQFIVVSEETKRGGEIVNEERQKKGFTVLKQHVIELVVDSCHNQYEEKKISSSSSRKRLLGTVINPIVPNRNIPSSPYVIGLTGGIASGKSALCGRLEKLGAGTVDCDKLGHEVYLNGTPCYNTLVEQFGNEIVGKNGEIQRRVLGSIVFSNPEKLQLLNRIVWPEIGKLAEDKIKKHAENGKEIVVLEAALLLDAGWNNLVHEVWTSVVPPGEAVKRMMDRNNMTEEEANKRLKSQLSNKERVQSSNVVLCTLWEYEYTQTQVEKAWSLLQKRLTERNSEHSKY</sequence>
<dbReference type="InterPro" id="IPR014729">
    <property type="entry name" value="Rossmann-like_a/b/a_fold"/>
</dbReference>
<dbReference type="Pfam" id="PF01121">
    <property type="entry name" value="CoaE"/>
    <property type="match status" value="1"/>
</dbReference>
<comment type="catalytic activity">
    <reaction evidence="15">
        <text>3'-dephospho-CoA + ATP = ADP + CoA + H(+)</text>
        <dbReference type="Rhea" id="RHEA:18245"/>
        <dbReference type="ChEBI" id="CHEBI:15378"/>
        <dbReference type="ChEBI" id="CHEBI:30616"/>
        <dbReference type="ChEBI" id="CHEBI:57287"/>
        <dbReference type="ChEBI" id="CHEBI:57328"/>
        <dbReference type="ChEBI" id="CHEBI:456216"/>
        <dbReference type="EC" id="2.7.1.24"/>
    </reaction>
    <physiologicalReaction direction="left-to-right" evidence="15">
        <dbReference type="Rhea" id="RHEA:18246"/>
    </physiologicalReaction>
</comment>
<proteinExistence type="inferred from homology"/>
<keyword evidence="12" id="KW-0496">Mitochondrion</keyword>
<dbReference type="NCBIfam" id="NF001985">
    <property type="entry name" value="PRK00777.1"/>
    <property type="match status" value="1"/>
</dbReference>
<evidence type="ECO:0000259" key="22">
    <source>
        <dbReference type="Pfam" id="PF01467"/>
    </source>
</evidence>
<dbReference type="SUPFAM" id="SSF52540">
    <property type="entry name" value="P-loop containing nucleoside triphosphate hydrolases"/>
    <property type="match status" value="1"/>
</dbReference>
<evidence type="ECO:0000256" key="7">
    <source>
        <dbReference type="ARBA" id="ARBA00022679"/>
    </source>
</evidence>
<dbReference type="CDD" id="cd02022">
    <property type="entry name" value="DPCK"/>
    <property type="match status" value="1"/>
</dbReference>
<keyword evidence="24" id="KW-1185">Reference proteome</keyword>
<comment type="subcellular location">
    <subcellularLocation>
        <location evidence="2">Cytoplasm</location>
    </subcellularLocation>
    <subcellularLocation>
        <location evidence="1">Mitochondrion matrix</location>
    </subcellularLocation>
</comment>
<evidence type="ECO:0000256" key="10">
    <source>
        <dbReference type="ARBA" id="ARBA00022777"/>
    </source>
</evidence>
<comment type="catalytic activity">
    <reaction evidence="14">
        <text>(R)-4'-phosphopantetheine + ATP + H(+) = 3'-dephospho-CoA + diphosphate</text>
        <dbReference type="Rhea" id="RHEA:19801"/>
        <dbReference type="ChEBI" id="CHEBI:15378"/>
        <dbReference type="ChEBI" id="CHEBI:30616"/>
        <dbReference type="ChEBI" id="CHEBI:33019"/>
        <dbReference type="ChEBI" id="CHEBI:57328"/>
        <dbReference type="ChEBI" id="CHEBI:61723"/>
        <dbReference type="EC" id="2.7.7.3"/>
    </reaction>
    <physiologicalReaction direction="left-to-right" evidence="14">
        <dbReference type="Rhea" id="RHEA:19802"/>
    </physiologicalReaction>
</comment>
<dbReference type="GO" id="GO:0005524">
    <property type="term" value="F:ATP binding"/>
    <property type="evidence" value="ECO:0007669"/>
    <property type="project" value="UniProtKB-KW"/>
</dbReference>
<keyword evidence="11" id="KW-0067">ATP-binding</keyword>
<dbReference type="GO" id="GO:0004595">
    <property type="term" value="F:pantetheine-phosphate adenylyltransferase activity"/>
    <property type="evidence" value="ECO:0007669"/>
    <property type="project" value="UniProtKB-EC"/>
</dbReference>
<evidence type="ECO:0000256" key="16">
    <source>
        <dbReference type="ARBA" id="ARBA00059677"/>
    </source>
</evidence>
<dbReference type="PANTHER" id="PTHR10695">
    <property type="entry name" value="DEPHOSPHO-COA KINASE-RELATED"/>
    <property type="match status" value="1"/>
</dbReference>
<keyword evidence="10 23" id="KW-0418">Kinase</keyword>
<dbReference type="FunFam" id="3.40.50.300:FF:000899">
    <property type="entry name" value="Bifunctional coenzyme A synthase"/>
    <property type="match status" value="1"/>
</dbReference>
<evidence type="ECO:0000256" key="19">
    <source>
        <dbReference type="ARBA" id="ARBA00061673"/>
    </source>
</evidence>
<feature type="domain" description="Cytidyltransferase-like" evidence="22">
    <location>
        <begin position="164"/>
        <end position="308"/>
    </location>
</feature>